<evidence type="ECO:0000313" key="4">
    <source>
        <dbReference type="Proteomes" id="UP001176961"/>
    </source>
</evidence>
<organism evidence="3 4">
    <name type="scientific">Cylicocyclus nassatus</name>
    <name type="common">Nematode worm</name>
    <dbReference type="NCBI Taxonomy" id="53992"/>
    <lineage>
        <taxon>Eukaryota</taxon>
        <taxon>Metazoa</taxon>
        <taxon>Ecdysozoa</taxon>
        <taxon>Nematoda</taxon>
        <taxon>Chromadorea</taxon>
        <taxon>Rhabditida</taxon>
        <taxon>Rhabditina</taxon>
        <taxon>Rhabditomorpha</taxon>
        <taxon>Strongyloidea</taxon>
        <taxon>Strongylidae</taxon>
        <taxon>Cylicocyclus</taxon>
    </lineage>
</organism>
<accession>A0AA36GG33</accession>
<dbReference type="GO" id="GO:0005634">
    <property type="term" value="C:nucleus"/>
    <property type="evidence" value="ECO:0007669"/>
    <property type="project" value="TreeGrafter"/>
</dbReference>
<comment type="caution">
    <text evidence="3">The sequence shown here is derived from an EMBL/GenBank/DDBJ whole genome shotgun (WGS) entry which is preliminary data.</text>
</comment>
<dbReference type="InterPro" id="IPR057285">
    <property type="entry name" value="Pre-PUA_NSUN2"/>
</dbReference>
<proteinExistence type="inferred from homology"/>
<dbReference type="Pfam" id="PF25376">
    <property type="entry name" value="Pre-PUA_NSUN2"/>
    <property type="match status" value="1"/>
</dbReference>
<dbReference type="PANTHER" id="PTHR22808">
    <property type="entry name" value="NCL1 YEAST -RELATED NOL1/NOP2/FMU SUN DOMAIN-CONTAINING"/>
    <property type="match status" value="1"/>
</dbReference>
<keyword evidence="1" id="KW-0694">RNA-binding</keyword>
<dbReference type="GO" id="GO:0005737">
    <property type="term" value="C:cytoplasm"/>
    <property type="evidence" value="ECO:0007669"/>
    <property type="project" value="TreeGrafter"/>
</dbReference>
<dbReference type="GO" id="GO:0030488">
    <property type="term" value="P:tRNA methylation"/>
    <property type="evidence" value="ECO:0007669"/>
    <property type="project" value="TreeGrafter"/>
</dbReference>
<dbReference type="InterPro" id="IPR023267">
    <property type="entry name" value="RCMT"/>
</dbReference>
<keyword evidence="1" id="KW-0489">Methyltransferase</keyword>
<comment type="similarity">
    <text evidence="1">Belongs to the class I-like SAM-binding methyltransferase superfamily. RsmB/NOP family.</text>
</comment>
<dbReference type="Proteomes" id="UP001176961">
    <property type="component" value="Unassembled WGS sequence"/>
</dbReference>
<dbReference type="PANTHER" id="PTHR22808:SF1">
    <property type="entry name" value="RNA CYTOSINE-C(5)-METHYLTRANSFERASE NSUN2-RELATED"/>
    <property type="match status" value="1"/>
</dbReference>
<name>A0AA36GG33_CYLNA</name>
<keyword evidence="1" id="KW-0949">S-adenosyl-L-methionine</keyword>
<keyword evidence="4" id="KW-1185">Reference proteome</keyword>
<dbReference type="GO" id="GO:0000049">
    <property type="term" value="F:tRNA binding"/>
    <property type="evidence" value="ECO:0007669"/>
    <property type="project" value="TreeGrafter"/>
</dbReference>
<dbReference type="InterPro" id="IPR029063">
    <property type="entry name" value="SAM-dependent_MTases_sf"/>
</dbReference>
<dbReference type="EMBL" id="CATQJL010000001">
    <property type="protein sequence ID" value="CAJ0589718.1"/>
    <property type="molecule type" value="Genomic_DNA"/>
</dbReference>
<reference evidence="3" key="1">
    <citation type="submission" date="2023-07" db="EMBL/GenBank/DDBJ databases">
        <authorList>
            <consortium name="CYATHOMIX"/>
        </authorList>
    </citation>
    <scope>NUCLEOTIDE SEQUENCE</scope>
    <source>
        <strain evidence="3">N/A</strain>
    </source>
</reference>
<dbReference type="AlphaFoldDB" id="A0AA36GG33"/>
<dbReference type="GO" id="GO:0016428">
    <property type="term" value="F:tRNA (cytidine-5-)-methyltransferase activity"/>
    <property type="evidence" value="ECO:0007669"/>
    <property type="project" value="TreeGrafter"/>
</dbReference>
<dbReference type="InterPro" id="IPR001678">
    <property type="entry name" value="MeTrfase_RsmB-F_NOP2_dom"/>
</dbReference>
<protein>
    <recommendedName>
        <fullName evidence="2">SAM-dependent MTase RsmB/NOP-type domain-containing protein</fullName>
    </recommendedName>
</protein>
<keyword evidence="1" id="KW-0808">Transferase</keyword>
<feature type="domain" description="SAM-dependent MTase RsmB/NOP-type" evidence="2">
    <location>
        <begin position="1"/>
        <end position="21"/>
    </location>
</feature>
<comment type="caution">
    <text evidence="1">Lacks conserved residue(s) required for the propagation of feature annotation.</text>
</comment>
<dbReference type="PROSITE" id="PS51686">
    <property type="entry name" value="SAM_MT_RSMB_NOP"/>
    <property type="match status" value="1"/>
</dbReference>
<evidence type="ECO:0000259" key="2">
    <source>
        <dbReference type="PROSITE" id="PS51686"/>
    </source>
</evidence>
<gene>
    <name evidence="3" type="ORF">CYNAS_LOCUS1701</name>
</gene>
<evidence type="ECO:0000313" key="3">
    <source>
        <dbReference type="EMBL" id="CAJ0589718.1"/>
    </source>
</evidence>
<evidence type="ECO:0000256" key="1">
    <source>
        <dbReference type="PROSITE-ProRule" id="PRU01023"/>
    </source>
</evidence>
<dbReference type="Gene3D" id="3.40.50.150">
    <property type="entry name" value="Vaccinia Virus protein VP39"/>
    <property type="match status" value="1"/>
</dbReference>
<sequence length="148" mass="17232">MRIVPHHQGTGGFFVALIKKVNEGSFTNIVPVGAPAYKKQKMFKDELFTFLKKDDERWSDIKTHYAIRDDFEYENLFGRLAENDMKCRQLFYANAAVKDFVVYHELIMTANECMQCVNAVDAVWLAELGPMFSSVKVMLYICFLKRQR</sequence>